<reference evidence="1 2" key="1">
    <citation type="journal article" date="2014" name="Nature">
        <title>An environmental bacterial taxon with a large and distinct metabolic repertoire.</title>
        <authorList>
            <person name="Wilson M.C."/>
            <person name="Mori T."/>
            <person name="Ruckert C."/>
            <person name="Uria A.R."/>
            <person name="Helf M.J."/>
            <person name="Takada K."/>
            <person name="Gernert C."/>
            <person name="Steffens U.A."/>
            <person name="Heycke N."/>
            <person name="Schmitt S."/>
            <person name="Rinke C."/>
            <person name="Helfrich E.J."/>
            <person name="Brachmann A.O."/>
            <person name="Gurgui C."/>
            <person name="Wakimoto T."/>
            <person name="Kracht M."/>
            <person name="Crusemann M."/>
            <person name="Hentschel U."/>
            <person name="Abe I."/>
            <person name="Matsunaga S."/>
            <person name="Kalinowski J."/>
            <person name="Takeyama H."/>
            <person name="Piel J."/>
        </authorList>
    </citation>
    <scope>NUCLEOTIDE SEQUENCE [LARGE SCALE GENOMIC DNA]</scope>
    <source>
        <strain evidence="2">TSY2</strain>
    </source>
</reference>
<organism evidence="1 2">
    <name type="scientific">Candidatus Entotheonella gemina</name>
    <dbReference type="NCBI Taxonomy" id="1429439"/>
    <lineage>
        <taxon>Bacteria</taxon>
        <taxon>Pseudomonadati</taxon>
        <taxon>Nitrospinota/Tectimicrobiota group</taxon>
        <taxon>Candidatus Tectimicrobiota</taxon>
        <taxon>Candidatus Entotheonellia</taxon>
        <taxon>Candidatus Entotheonellales</taxon>
        <taxon>Candidatus Entotheonellaceae</taxon>
        <taxon>Candidatus Entotheonella</taxon>
    </lineage>
</organism>
<evidence type="ECO:0000313" key="2">
    <source>
        <dbReference type="Proteomes" id="UP000019140"/>
    </source>
</evidence>
<accession>W4M0M6</accession>
<gene>
    <name evidence="1" type="ORF">ETSY2_32775</name>
</gene>
<dbReference type="EMBL" id="AZHX01001399">
    <property type="protein sequence ID" value="ETX03698.1"/>
    <property type="molecule type" value="Genomic_DNA"/>
</dbReference>
<comment type="caution">
    <text evidence="1">The sequence shown here is derived from an EMBL/GenBank/DDBJ whole genome shotgun (WGS) entry which is preliminary data.</text>
</comment>
<name>W4M0M6_9BACT</name>
<dbReference type="Proteomes" id="UP000019140">
    <property type="component" value="Unassembled WGS sequence"/>
</dbReference>
<sequence length="107" mass="12644">MQGIAHKFGQKDYGWYAHDSVQGLHKRDRLRKRRLPTMRREQDDMKGIQFVMDDQGRKTAVLIDLNEHGELWEDFYDSLLVRSRIDEPRESLESVKAMLKQQGKLDG</sequence>
<dbReference type="HOGENOM" id="CLU_2205224_0_0_7"/>
<protein>
    <submittedName>
        <fullName evidence="1">Uncharacterized protein</fullName>
    </submittedName>
</protein>
<proteinExistence type="predicted"/>
<keyword evidence="2" id="KW-1185">Reference proteome</keyword>
<evidence type="ECO:0000313" key="1">
    <source>
        <dbReference type="EMBL" id="ETX03698.1"/>
    </source>
</evidence>
<dbReference type="AlphaFoldDB" id="W4M0M6"/>